<reference evidence="2" key="2">
    <citation type="submission" date="2015-01" db="EMBL/GenBank/DDBJ databases">
        <title>Evolutionary Origins and Diversification of the Mycorrhizal Mutualists.</title>
        <authorList>
            <consortium name="DOE Joint Genome Institute"/>
            <consortium name="Mycorrhizal Genomics Consortium"/>
            <person name="Kohler A."/>
            <person name="Kuo A."/>
            <person name="Nagy L.G."/>
            <person name="Floudas D."/>
            <person name="Copeland A."/>
            <person name="Barry K.W."/>
            <person name="Cichocki N."/>
            <person name="Veneault-Fourrey C."/>
            <person name="LaButti K."/>
            <person name="Lindquist E.A."/>
            <person name="Lipzen A."/>
            <person name="Lundell T."/>
            <person name="Morin E."/>
            <person name="Murat C."/>
            <person name="Riley R."/>
            <person name="Ohm R."/>
            <person name="Sun H."/>
            <person name="Tunlid A."/>
            <person name="Henrissat B."/>
            <person name="Grigoriev I.V."/>
            <person name="Hibbett D.S."/>
            <person name="Martin F."/>
        </authorList>
    </citation>
    <scope>NUCLEOTIDE SEQUENCE [LARGE SCALE GENOMIC DNA]</scope>
    <source>
        <strain evidence="2">UH-Slu-Lm8-n1</strain>
    </source>
</reference>
<name>A0A0D0AGH6_9AGAM</name>
<gene>
    <name evidence="1" type="ORF">CY34DRAFT_242126</name>
</gene>
<keyword evidence="2" id="KW-1185">Reference proteome</keyword>
<dbReference type="HOGENOM" id="CLU_2374185_0_0_1"/>
<dbReference type="InParanoid" id="A0A0D0AGH6"/>
<proteinExistence type="predicted"/>
<dbReference type="AlphaFoldDB" id="A0A0D0AGH6"/>
<dbReference type="Proteomes" id="UP000054485">
    <property type="component" value="Unassembled WGS sequence"/>
</dbReference>
<evidence type="ECO:0000313" key="1">
    <source>
        <dbReference type="EMBL" id="KIK40866.1"/>
    </source>
</evidence>
<protein>
    <submittedName>
        <fullName evidence="1">Uncharacterized protein</fullName>
    </submittedName>
</protein>
<reference evidence="1 2" key="1">
    <citation type="submission" date="2014-04" db="EMBL/GenBank/DDBJ databases">
        <authorList>
            <consortium name="DOE Joint Genome Institute"/>
            <person name="Kuo A."/>
            <person name="Ruytinx J."/>
            <person name="Rineau F."/>
            <person name="Colpaert J."/>
            <person name="Kohler A."/>
            <person name="Nagy L.G."/>
            <person name="Floudas D."/>
            <person name="Copeland A."/>
            <person name="Barry K.W."/>
            <person name="Cichocki N."/>
            <person name="Veneault-Fourrey C."/>
            <person name="LaButti K."/>
            <person name="Lindquist E.A."/>
            <person name="Lipzen A."/>
            <person name="Lundell T."/>
            <person name="Morin E."/>
            <person name="Murat C."/>
            <person name="Sun H."/>
            <person name="Tunlid A."/>
            <person name="Henrissat B."/>
            <person name="Grigoriev I.V."/>
            <person name="Hibbett D.S."/>
            <person name="Martin F."/>
            <person name="Nordberg H.P."/>
            <person name="Cantor M.N."/>
            <person name="Hua S.X."/>
        </authorList>
    </citation>
    <scope>NUCLEOTIDE SEQUENCE [LARGE SCALE GENOMIC DNA]</scope>
    <source>
        <strain evidence="1 2">UH-Slu-Lm8-n1</strain>
    </source>
</reference>
<dbReference type="EMBL" id="KN835287">
    <property type="protein sequence ID" value="KIK40866.1"/>
    <property type="molecule type" value="Genomic_DNA"/>
</dbReference>
<sequence>MFKTSRCHRWFCVTVRSLRIHILSQGTPPTYKHIRFLKTRSRVCAALDLSDCGSKAIHRLVCSQTSSFLREGHLQRFLCCGRCGERNEVTTTVVP</sequence>
<accession>A0A0D0AGH6</accession>
<organism evidence="1 2">
    <name type="scientific">Suillus luteus UH-Slu-Lm8-n1</name>
    <dbReference type="NCBI Taxonomy" id="930992"/>
    <lineage>
        <taxon>Eukaryota</taxon>
        <taxon>Fungi</taxon>
        <taxon>Dikarya</taxon>
        <taxon>Basidiomycota</taxon>
        <taxon>Agaricomycotina</taxon>
        <taxon>Agaricomycetes</taxon>
        <taxon>Agaricomycetidae</taxon>
        <taxon>Boletales</taxon>
        <taxon>Suillineae</taxon>
        <taxon>Suillaceae</taxon>
        <taxon>Suillus</taxon>
    </lineage>
</organism>
<evidence type="ECO:0000313" key="2">
    <source>
        <dbReference type="Proteomes" id="UP000054485"/>
    </source>
</evidence>